<dbReference type="Gene3D" id="3.30.1360.120">
    <property type="entry name" value="Probable tRNA modification gtpase trme, domain 1"/>
    <property type="match status" value="1"/>
</dbReference>
<evidence type="ECO:0000313" key="3">
    <source>
        <dbReference type="EMBL" id="CAA9414401.1"/>
    </source>
</evidence>
<evidence type="ECO:0000256" key="1">
    <source>
        <dbReference type="SAM" id="MobiDB-lite"/>
    </source>
</evidence>
<dbReference type="EMBL" id="CADCUZ010000067">
    <property type="protein sequence ID" value="CAA9414401.1"/>
    <property type="molecule type" value="Genomic_DNA"/>
</dbReference>
<sequence>MADASPVARSPISPTPPATVERGWEVSARRTDADPQITDCTPLAKVLVLASAGGEVARTLGVPFGRAARDDHGTLVVGSGPGEWLLLAQPGASATVAGRVEEVPDEELVSVFDVTHGRALMRITGAKTADLLAKVCGIDLSEGVTPDGAAFRSSVAKLVTDVVRDDLDGERSYLLHCERSAGQYLFDALIDAGDEFGIEVGGFVAPEMRGVHG</sequence>
<dbReference type="AlphaFoldDB" id="A0A6J4PJA4"/>
<dbReference type="SUPFAM" id="SSF103025">
    <property type="entry name" value="Folate-binding domain"/>
    <property type="match status" value="1"/>
</dbReference>
<evidence type="ECO:0000259" key="2">
    <source>
        <dbReference type="Pfam" id="PF01571"/>
    </source>
</evidence>
<dbReference type="Pfam" id="PF01571">
    <property type="entry name" value="GCV_T"/>
    <property type="match status" value="1"/>
</dbReference>
<reference evidence="3" key="1">
    <citation type="submission" date="2020-02" db="EMBL/GenBank/DDBJ databases">
        <authorList>
            <person name="Meier V. D."/>
        </authorList>
    </citation>
    <scope>NUCLEOTIDE SEQUENCE</scope>
    <source>
        <strain evidence="3">AVDCRST_MAG55</strain>
    </source>
</reference>
<proteinExistence type="predicted"/>
<organism evidence="3">
    <name type="scientific">uncultured Rubrobacteraceae bacterium</name>
    <dbReference type="NCBI Taxonomy" id="349277"/>
    <lineage>
        <taxon>Bacteria</taxon>
        <taxon>Bacillati</taxon>
        <taxon>Actinomycetota</taxon>
        <taxon>Rubrobacteria</taxon>
        <taxon>Rubrobacterales</taxon>
        <taxon>Rubrobacteraceae</taxon>
        <taxon>environmental samples</taxon>
    </lineage>
</organism>
<feature type="region of interest" description="Disordered" evidence="1">
    <location>
        <begin position="1"/>
        <end position="23"/>
    </location>
</feature>
<dbReference type="InterPro" id="IPR006222">
    <property type="entry name" value="GCVT_N"/>
</dbReference>
<feature type="domain" description="GCVT N-terminal" evidence="2">
    <location>
        <begin position="84"/>
        <end position="205"/>
    </location>
</feature>
<accession>A0A6J4PJA4</accession>
<name>A0A6J4PJA4_9ACTN</name>
<gene>
    <name evidence="3" type="ORF">AVDCRST_MAG55-1553</name>
</gene>
<dbReference type="InterPro" id="IPR027266">
    <property type="entry name" value="TrmE/GcvT-like"/>
</dbReference>
<protein>
    <recommendedName>
        <fullName evidence="2">GCVT N-terminal domain-containing protein</fullName>
    </recommendedName>
</protein>